<dbReference type="GeneID" id="100145147"/>
<gene>
    <name evidence="11 13 14 15" type="primary">nhej1</name>
</gene>
<dbReference type="GO" id="GO:0045027">
    <property type="term" value="F:DNA end binding"/>
    <property type="evidence" value="ECO:0000318"/>
    <property type="project" value="GO_Central"/>
</dbReference>
<accession>F7AXY0</accession>
<keyword evidence="3" id="KW-0238">DNA-binding</keyword>
<comment type="subcellular location">
    <subcellularLocation>
        <location evidence="1">Nucleus</location>
    </subcellularLocation>
</comment>
<evidence type="ECO:0000256" key="7">
    <source>
        <dbReference type="ARBA" id="ARBA00044529"/>
    </source>
</evidence>
<dbReference type="GO" id="GO:0032807">
    <property type="term" value="C:DNA ligase IV complex"/>
    <property type="evidence" value="ECO:0000318"/>
    <property type="project" value="GO_Central"/>
</dbReference>
<organism evidence="11">
    <name type="scientific">Xenopus tropicalis</name>
    <name type="common">Western clawed frog</name>
    <name type="synonym">Silurana tropicalis</name>
    <dbReference type="NCBI Taxonomy" id="8364"/>
    <lineage>
        <taxon>Eukaryota</taxon>
        <taxon>Metazoa</taxon>
        <taxon>Chordata</taxon>
        <taxon>Craniata</taxon>
        <taxon>Vertebrata</taxon>
        <taxon>Euteleostomi</taxon>
        <taxon>Amphibia</taxon>
        <taxon>Batrachia</taxon>
        <taxon>Anura</taxon>
        <taxon>Pipoidea</taxon>
        <taxon>Pipidae</taxon>
        <taxon>Xenopodinae</taxon>
        <taxon>Xenopus</taxon>
        <taxon>Silurana</taxon>
    </lineage>
</organism>
<evidence type="ECO:0000313" key="14">
    <source>
        <dbReference type="RefSeq" id="XP_031749367.1"/>
    </source>
</evidence>
<dbReference type="Ensembl" id="ENSXETT00000053701">
    <property type="protein sequence ID" value="ENSXETP00000053701"/>
    <property type="gene ID" value="ENSXETG00000025012"/>
</dbReference>
<dbReference type="AlphaFoldDB" id="F7AXY0"/>
<evidence type="ECO:0000259" key="9">
    <source>
        <dbReference type="Pfam" id="PF09302"/>
    </source>
</evidence>
<keyword evidence="12" id="KW-1185">Reference proteome</keyword>
<dbReference type="InterPro" id="IPR053829">
    <property type="entry name" value="XLF-like_CC"/>
</dbReference>
<evidence type="ECO:0000256" key="5">
    <source>
        <dbReference type="ARBA" id="ARBA00023242"/>
    </source>
</evidence>
<evidence type="ECO:0000256" key="2">
    <source>
        <dbReference type="ARBA" id="ARBA00022763"/>
    </source>
</evidence>
<dbReference type="CDD" id="cd22285">
    <property type="entry name" value="HD_XLF_N"/>
    <property type="match status" value="1"/>
</dbReference>
<evidence type="ECO:0000313" key="12">
    <source>
        <dbReference type="Proteomes" id="UP000008143"/>
    </source>
</evidence>
<evidence type="ECO:0000313" key="15">
    <source>
        <dbReference type="Xenbase" id="XB-GENE-5750961"/>
    </source>
</evidence>
<dbReference type="Gene3D" id="2.170.210.10">
    <property type="entry name" value="DNA double-strand break repair and VJ recombination XRCC4, N-terminal"/>
    <property type="match status" value="1"/>
</dbReference>
<dbReference type="InterPro" id="IPR038051">
    <property type="entry name" value="XRCC4-like_N_sf"/>
</dbReference>
<dbReference type="RefSeq" id="XP_031749367.1">
    <property type="nucleotide sequence ID" value="XM_031893507.1"/>
</dbReference>
<comment type="similarity">
    <text evidence="6">Belongs to the XRCC4-XLF family. XLF subfamily.</text>
</comment>
<dbReference type="OMA" id="LPFYWHF"/>
<dbReference type="FunFam" id="2.170.210.10:FF:000001">
    <property type="entry name" value="Non-homologous end-joining factor 1"/>
    <property type="match status" value="1"/>
</dbReference>
<dbReference type="KEGG" id="xtr:100145147"/>
<dbReference type="GO" id="GO:0006303">
    <property type="term" value="P:double-strand break repair via nonhomologous end joining"/>
    <property type="evidence" value="ECO:0000318"/>
    <property type="project" value="GO_Central"/>
</dbReference>
<evidence type="ECO:0000256" key="4">
    <source>
        <dbReference type="ARBA" id="ARBA00023204"/>
    </source>
</evidence>
<dbReference type="PANTHER" id="PTHR32235:SF1">
    <property type="entry name" value="NON-HOMOLOGOUS END-JOINING FACTOR 1"/>
    <property type="match status" value="1"/>
</dbReference>
<protein>
    <recommendedName>
        <fullName evidence="7">Non-homologous end-joining factor 1</fullName>
    </recommendedName>
</protein>
<sequence>MSFSQGTDAQLLQLPWRTLRIGDCTFLGKVCFAESGYALLLSDLSSVWCEEAEADAIQERARKLNKRLKAPVSSFLSYLSQIVFPALDSKDNGQNVFSCHRTEAELVLQVKSQLSGLPFYWNFHCKEAKVSTVCRHLVNPLMSMAEALERQNQELYLLLGKKDAEIQEYQDSGAVLTRGRLKTEVFDELKFQESFMAEKVQVLSKSGETHGFSEQLQRLYHALTAPAPVNPKGEDVGDSDNLPPVAESNRENTNIPFGKTEPTQEGAGPETSQVPQSSLPCLTHRPPTAASKPKKKKAKGLFT</sequence>
<dbReference type="Reactome" id="R-XTR-5693571">
    <property type="pathway name" value="Nonhomologous End-Joining (NHEJ)"/>
</dbReference>
<dbReference type="GeneTree" id="ENSGT00390000009940"/>
<feature type="compositionally biased region" description="Basic residues" evidence="8">
    <location>
        <begin position="292"/>
        <end position="303"/>
    </location>
</feature>
<dbReference type="PaxDb" id="8364-ENSXETP00000029321"/>
<dbReference type="Gene3D" id="1.10.287.450">
    <property type="entry name" value="Helix hairpin bin"/>
    <property type="match status" value="1"/>
</dbReference>
<reference evidence="13 14" key="3">
    <citation type="submission" date="2025-04" db="UniProtKB">
        <authorList>
            <consortium name="RefSeq"/>
        </authorList>
    </citation>
    <scope>IDENTIFICATION</scope>
    <source>
        <strain evidence="13 14">Nigerian</strain>
        <tissue evidence="13 14">Liver and blood</tissue>
    </source>
</reference>
<proteinExistence type="inferred from homology"/>
<dbReference type="Pfam" id="PF21928">
    <property type="entry name" value="XLF_CC"/>
    <property type="match status" value="1"/>
</dbReference>
<dbReference type="FunFam" id="1.10.287.450:FF:000003">
    <property type="entry name" value="Non-homologous end-joining factor 1"/>
    <property type="match status" value="1"/>
</dbReference>
<dbReference type="RefSeq" id="XP_031749366.1">
    <property type="nucleotide sequence ID" value="XM_031893506.1"/>
</dbReference>
<dbReference type="CTD" id="79840"/>
<accession>A0A6I8Q062</accession>
<evidence type="ECO:0000313" key="11">
    <source>
        <dbReference type="Ensembl" id="ENSXETP00000053701"/>
    </source>
</evidence>
<dbReference type="PANTHER" id="PTHR32235">
    <property type="entry name" value="NON-HOMOLOGOUS END-JOINING FACTOR 1"/>
    <property type="match status" value="1"/>
</dbReference>
<dbReference type="Ensembl" id="ENSXETT00000062443">
    <property type="protein sequence ID" value="ENSXETP00000062212"/>
    <property type="gene ID" value="ENSXETG00000025012"/>
</dbReference>
<dbReference type="Proteomes" id="UP000008143">
    <property type="component" value="Chromosome 9"/>
</dbReference>
<reference evidence="11" key="2">
    <citation type="submission" date="2011-06" db="UniProtKB">
        <authorList>
            <consortium name="Ensembl"/>
        </authorList>
    </citation>
    <scope>IDENTIFICATION</scope>
</reference>
<dbReference type="InterPro" id="IPR015381">
    <property type="entry name" value="XLF-like_N"/>
</dbReference>
<dbReference type="AGR" id="Xenbase:XB-GENE-5750961"/>
<evidence type="ECO:0000256" key="3">
    <source>
        <dbReference type="ARBA" id="ARBA00023125"/>
    </source>
</evidence>
<dbReference type="InterPro" id="IPR052287">
    <property type="entry name" value="NHEJ_factor"/>
</dbReference>
<feature type="region of interest" description="Disordered" evidence="8">
    <location>
        <begin position="226"/>
        <end position="303"/>
    </location>
</feature>
<evidence type="ECO:0000256" key="8">
    <source>
        <dbReference type="SAM" id="MobiDB-lite"/>
    </source>
</evidence>
<reference evidence="11" key="1">
    <citation type="journal article" date="2010" name="Science">
        <title>The genome of the Western clawed frog Xenopus tropicalis.</title>
        <authorList>
            <person name="Hellsten U."/>
            <person name="Harland R.M."/>
            <person name="Gilchrist M.J."/>
            <person name="Hendrix D."/>
            <person name="Jurka J."/>
            <person name="Kapitonov V."/>
            <person name="Ovcharenko I."/>
            <person name="Putnam N.H."/>
            <person name="Shu S."/>
            <person name="Taher L."/>
            <person name="Blitz I.L."/>
            <person name="Blumberg B."/>
            <person name="Dichmann D.S."/>
            <person name="Dubchak I."/>
            <person name="Amaya E."/>
            <person name="Detter J.C."/>
            <person name="Fletcher R."/>
            <person name="Gerhard D.S."/>
            <person name="Goodstein D."/>
            <person name="Graves T."/>
            <person name="Grigoriev I.V."/>
            <person name="Grimwood J."/>
            <person name="Kawashima T."/>
            <person name="Lindquist E."/>
            <person name="Lucas S.M."/>
            <person name="Mead P.E."/>
            <person name="Mitros T."/>
            <person name="Ogino H."/>
            <person name="Ohta Y."/>
            <person name="Poliakov A.V."/>
            <person name="Pollet N."/>
            <person name="Robert J."/>
            <person name="Salamov A."/>
            <person name="Sater A.K."/>
            <person name="Schmutz J."/>
            <person name="Terry A."/>
            <person name="Vize P.D."/>
            <person name="Warren W.C."/>
            <person name="Wells D."/>
            <person name="Wills A."/>
            <person name="Wilson R.K."/>
            <person name="Zimmerman L.B."/>
            <person name="Zorn A.M."/>
            <person name="Grainger R."/>
            <person name="Grammer T."/>
            <person name="Khokha M.K."/>
            <person name="Richardson P.M."/>
            <person name="Rokhsar D.S."/>
        </authorList>
    </citation>
    <scope>NUCLEOTIDE SEQUENCE [LARGE SCALE GENOMIC DNA]</scope>
    <source>
        <strain evidence="11">Nigerian</strain>
    </source>
</reference>
<feature type="domain" description="XLF-like N-terminal" evidence="9">
    <location>
        <begin position="15"/>
        <end position="126"/>
    </location>
</feature>
<dbReference type="eggNOG" id="ENOG502S0R3">
    <property type="taxonomic scope" value="Eukaryota"/>
</dbReference>
<dbReference type="Bgee" id="ENSXETG00000025012">
    <property type="expression patterns" value="Expressed in 2-cell stage embryo and 13 other cell types or tissues"/>
</dbReference>
<evidence type="ECO:0000256" key="6">
    <source>
        <dbReference type="ARBA" id="ARBA00025747"/>
    </source>
</evidence>
<dbReference type="Pfam" id="PF09302">
    <property type="entry name" value="XLF"/>
    <property type="match status" value="1"/>
</dbReference>
<feature type="domain" description="XLF-like coiled-coil region" evidence="10">
    <location>
        <begin position="130"/>
        <end position="177"/>
    </location>
</feature>
<dbReference type="STRING" id="8364.ENSXETP00000053701"/>
<keyword evidence="4" id="KW-0234">DNA repair</keyword>
<dbReference type="OrthoDB" id="2155935at2759"/>
<name>F7AXY0_XENTR</name>
<feature type="compositionally biased region" description="Polar residues" evidence="8">
    <location>
        <begin position="270"/>
        <end position="280"/>
    </location>
</feature>
<evidence type="ECO:0000313" key="13">
    <source>
        <dbReference type="RefSeq" id="XP_031749366.1"/>
    </source>
</evidence>
<keyword evidence="5" id="KW-0539">Nucleus</keyword>
<keyword evidence="2" id="KW-0227">DNA damage</keyword>
<evidence type="ECO:0000259" key="10">
    <source>
        <dbReference type="Pfam" id="PF21928"/>
    </source>
</evidence>
<dbReference type="Xenbase" id="XB-GENE-5750961">
    <property type="gene designation" value="nhej1"/>
</dbReference>
<evidence type="ECO:0000256" key="1">
    <source>
        <dbReference type="ARBA" id="ARBA00004123"/>
    </source>
</evidence>